<gene>
    <name evidence="2" type="ORF">H9872_02645</name>
</gene>
<dbReference type="PANTHER" id="PTHR43581:SF2">
    <property type="entry name" value="EXCINUCLEASE ATPASE SUBUNIT"/>
    <property type="match status" value="1"/>
</dbReference>
<dbReference type="SMART" id="SM00382">
    <property type="entry name" value="AAA"/>
    <property type="match status" value="1"/>
</dbReference>
<dbReference type="InterPro" id="IPR003593">
    <property type="entry name" value="AAA+_ATPase"/>
</dbReference>
<dbReference type="GO" id="GO:0006302">
    <property type="term" value="P:double-strand break repair"/>
    <property type="evidence" value="ECO:0007669"/>
    <property type="project" value="InterPro"/>
</dbReference>
<proteinExistence type="predicted"/>
<evidence type="ECO:0000313" key="2">
    <source>
        <dbReference type="EMBL" id="MBU3803645.1"/>
    </source>
</evidence>
<reference evidence="2" key="1">
    <citation type="journal article" date="2021" name="PeerJ">
        <title>Extensive microbial diversity within the chicken gut microbiome revealed by metagenomics and culture.</title>
        <authorList>
            <person name="Gilroy R."/>
            <person name="Ravi A."/>
            <person name="Getino M."/>
            <person name="Pursley I."/>
            <person name="Horton D.L."/>
            <person name="Alikhan N.F."/>
            <person name="Baker D."/>
            <person name="Gharbi K."/>
            <person name="Hall N."/>
            <person name="Watson M."/>
            <person name="Adriaenssens E.M."/>
            <person name="Foster-Nyarko E."/>
            <person name="Jarju S."/>
            <person name="Secka A."/>
            <person name="Antonio M."/>
            <person name="Oren A."/>
            <person name="Chaudhuri R.R."/>
            <person name="La Ragione R."/>
            <person name="Hildebrand F."/>
            <person name="Pallen M.J."/>
        </authorList>
    </citation>
    <scope>NUCLEOTIDE SEQUENCE</scope>
    <source>
        <strain evidence="2">B5-657</strain>
    </source>
</reference>
<dbReference type="Gene3D" id="3.40.50.300">
    <property type="entry name" value="P-loop containing nucleotide triphosphate hydrolases"/>
    <property type="match status" value="1"/>
</dbReference>
<evidence type="ECO:0000313" key="3">
    <source>
        <dbReference type="Proteomes" id="UP000824229"/>
    </source>
</evidence>
<organism evidence="2 3">
    <name type="scientific">Candidatus Cellulosilyticum pullistercoris</name>
    <dbReference type="NCBI Taxonomy" id="2838521"/>
    <lineage>
        <taxon>Bacteria</taxon>
        <taxon>Bacillati</taxon>
        <taxon>Bacillota</taxon>
        <taxon>Clostridia</taxon>
        <taxon>Lachnospirales</taxon>
        <taxon>Cellulosilyticaceae</taxon>
        <taxon>Cellulosilyticum</taxon>
    </lineage>
</organism>
<feature type="domain" description="AAA+ ATPase" evidence="1">
    <location>
        <begin position="22"/>
        <end position="339"/>
    </location>
</feature>
<protein>
    <submittedName>
        <fullName evidence="2">AAA family ATPase</fullName>
    </submittedName>
</protein>
<dbReference type="AlphaFoldDB" id="A0A9E2NK79"/>
<dbReference type="InterPro" id="IPR038729">
    <property type="entry name" value="Rad50/SbcC_AAA"/>
</dbReference>
<dbReference type="EMBL" id="JAHLFQ010000052">
    <property type="protein sequence ID" value="MBU3803645.1"/>
    <property type="molecule type" value="Genomic_DNA"/>
</dbReference>
<dbReference type="InterPro" id="IPR051396">
    <property type="entry name" value="Bact_Antivir_Def_Nuclease"/>
</dbReference>
<dbReference type="Proteomes" id="UP000824229">
    <property type="component" value="Unassembled WGS sequence"/>
</dbReference>
<dbReference type="InterPro" id="IPR027417">
    <property type="entry name" value="P-loop_NTPase"/>
</dbReference>
<dbReference type="SUPFAM" id="SSF52540">
    <property type="entry name" value="P-loop containing nucleoside triphosphate hydrolases"/>
    <property type="match status" value="1"/>
</dbReference>
<sequence length="439" mass="50341">MYINNLHMKNFKCFRDDEINFNTRFNLIVGNNGVGKTSVLEAVAIGISGYLNEIKSLSTTDRRNITQDDVSIQRNTISELTEFQPVYPVELDFKVNINGKEYSYSRFRQSKSDNTRFDHNSQIKECSKALNSVLSEGKKEILPAFVYHGTGRVWARVSKSAKIENVSNRDYGYKNCINPLSNENQYSKWIEEMRRYEIDEDVVSSELRALCITVEKFLGEGSRIRYSIKEKQIIITLPDGRTMPFNKLSDGYKNAIGIVCDTAFRIIKLNPWLKEKAIEETPGIMLIDEIDLHLHPSWQKRIVSDLKNTFPKLQIIATTHAPIVISSCTKDEIIMLDARVNENMETQVSISYPDTGTKGWLAENILIDIMGINTSRDQETEQQIEEFKAIYQKKFSNGLSEEEASKFAHLKKILEDKLPSEDPIITLIGFEAYEKSLEE</sequence>
<name>A0A9E2NK79_9FIRM</name>
<dbReference type="GO" id="GO:0016887">
    <property type="term" value="F:ATP hydrolysis activity"/>
    <property type="evidence" value="ECO:0007669"/>
    <property type="project" value="InterPro"/>
</dbReference>
<dbReference type="PANTHER" id="PTHR43581">
    <property type="entry name" value="ATP/GTP PHOSPHATASE"/>
    <property type="match status" value="1"/>
</dbReference>
<accession>A0A9E2NK79</accession>
<comment type="caution">
    <text evidence="2">The sequence shown here is derived from an EMBL/GenBank/DDBJ whole genome shotgun (WGS) entry which is preliminary data.</text>
</comment>
<evidence type="ECO:0000259" key="1">
    <source>
        <dbReference type="SMART" id="SM00382"/>
    </source>
</evidence>
<reference evidence="2" key="2">
    <citation type="submission" date="2021-04" db="EMBL/GenBank/DDBJ databases">
        <authorList>
            <person name="Gilroy R."/>
        </authorList>
    </citation>
    <scope>NUCLEOTIDE SEQUENCE</scope>
    <source>
        <strain evidence="2">B5-657</strain>
    </source>
</reference>
<dbReference type="Pfam" id="PF13476">
    <property type="entry name" value="AAA_23"/>
    <property type="match status" value="1"/>
</dbReference>